<dbReference type="PANTHER" id="PTHR46825">
    <property type="entry name" value="D-ALANYL-D-ALANINE-CARBOXYPEPTIDASE/ENDOPEPTIDASE AMPH"/>
    <property type="match status" value="1"/>
</dbReference>
<dbReference type="AlphaFoldDB" id="A0A2H3HRL2"/>
<dbReference type="Gene3D" id="3.40.710.10">
    <property type="entry name" value="DD-peptidase/beta-lactamase superfamily"/>
    <property type="match status" value="1"/>
</dbReference>
<protein>
    <recommendedName>
        <fullName evidence="3">Beta-lactamase-related domain-containing protein</fullName>
    </recommendedName>
</protein>
<dbReference type="STRING" id="327505.A0A2H3HRL2"/>
<accession>A0A2H3HRL2</accession>
<evidence type="ECO:0000313" key="5">
    <source>
        <dbReference type="Proteomes" id="UP000219602"/>
    </source>
</evidence>
<reference evidence="4 5" key="2">
    <citation type="journal article" date="2017" name="Sci. Rep.">
        <title>A mobile pathogenicity chromosome in Fusarium oxysporum for infection of multiple cucurbit species.</title>
        <authorList>
            <person name="van Dam P."/>
            <person name="Fokkens L."/>
            <person name="Ayukawa Y."/>
            <person name="van der Gragt M."/>
            <person name="Ter Horst A."/>
            <person name="Brankovics B."/>
            <person name="Houterman P.M."/>
            <person name="Arie T."/>
            <person name="Rep M."/>
        </authorList>
    </citation>
    <scope>NUCLEOTIDE SEQUENCE [LARGE SCALE GENOMIC DNA]</scope>
    <source>
        <strain evidence="4 5">Forc016</strain>
    </source>
</reference>
<gene>
    <name evidence="4" type="ORF">AU210_002130</name>
</gene>
<dbReference type="Proteomes" id="UP000219602">
    <property type="component" value="Chromosome 2"/>
</dbReference>
<comment type="caution">
    <text evidence="4">The sequence shown here is derived from an EMBL/GenBank/DDBJ whole genome shotgun (WGS) entry which is preliminary data.</text>
</comment>
<name>A0A2H3HRL2_FUSOX</name>
<evidence type="ECO:0000259" key="3">
    <source>
        <dbReference type="Pfam" id="PF00144"/>
    </source>
</evidence>
<dbReference type="EMBL" id="MABQ02000002">
    <property type="protein sequence ID" value="PCD43028.1"/>
    <property type="molecule type" value="Genomic_DNA"/>
</dbReference>
<organism evidence="4 5">
    <name type="scientific">Fusarium oxysporum f. sp. radicis-cucumerinum</name>
    <dbReference type="NCBI Taxonomy" id="327505"/>
    <lineage>
        <taxon>Eukaryota</taxon>
        <taxon>Fungi</taxon>
        <taxon>Dikarya</taxon>
        <taxon>Ascomycota</taxon>
        <taxon>Pezizomycotina</taxon>
        <taxon>Sordariomycetes</taxon>
        <taxon>Hypocreomycetidae</taxon>
        <taxon>Hypocreales</taxon>
        <taxon>Nectriaceae</taxon>
        <taxon>Fusarium</taxon>
        <taxon>Fusarium oxysporum species complex</taxon>
    </lineage>
</organism>
<evidence type="ECO:0000256" key="2">
    <source>
        <dbReference type="SAM" id="MobiDB-lite"/>
    </source>
</evidence>
<feature type="region of interest" description="Disordered" evidence="2">
    <location>
        <begin position="555"/>
        <end position="601"/>
    </location>
</feature>
<dbReference type="InterPro" id="IPR050491">
    <property type="entry name" value="AmpC-like"/>
</dbReference>
<dbReference type="Pfam" id="PF00144">
    <property type="entry name" value="Beta-lactamase"/>
    <property type="match status" value="1"/>
</dbReference>
<evidence type="ECO:0000313" key="4">
    <source>
        <dbReference type="EMBL" id="PCD43028.1"/>
    </source>
</evidence>
<reference evidence="4 5" key="1">
    <citation type="journal article" date="2016" name="Environ. Microbiol.">
        <title>Effector profiles distinguish formae speciales of Fusarium oxysporum.</title>
        <authorList>
            <person name="van Dam P."/>
            <person name="Fokkens L."/>
            <person name="Schmidt S.M."/>
            <person name="Linmans J.H."/>
            <person name="Kistler H.C."/>
            <person name="Ma L.J."/>
            <person name="Rep M."/>
        </authorList>
    </citation>
    <scope>NUCLEOTIDE SEQUENCE [LARGE SCALE GENOMIC DNA]</scope>
    <source>
        <strain evidence="4 5">Forc016</strain>
    </source>
</reference>
<dbReference type="InterPro" id="IPR001466">
    <property type="entry name" value="Beta-lactam-related"/>
</dbReference>
<sequence length="627" mass="69083">MKTSNALFASLSSTITEITRLSGIAGVSVGVIDNGQIIHQASYGFCDVESQSACDSESTFVLGSLSKSFTSILLAYLVEDGRLGWDVPLCKILPDFQRDSHDLSRHTTIADLLSHHSGLSAFDALWLGSNNVPLLKHDDAVDILSYVPQGGSFRNSFIYNNFAYEVLGHVIEKVSGSSYSSFLREKLLEPLGMKRTYYTDAEGMENEAKPYAALKNASVVQIPPALKGKDVLMGPAGGVRSCIDDLLNFYDALMVSAAEQLEIRATARTSHQRQRPSLPGLAAMWTGWNILPMPLVREHSYGYGWLRSQLPSVLAPSRGNPELSPLIGIGTGSRLAIWHSGDIPGYQTHATLFPETNQAVVVLTNSMTLNAGSRYISDLLIEALFDNLDNAHDYVKLARISATLGSTRMDAIHKRLIEGCTRSKPIKPLDAYIGKYYNAAKNFFIDILEAEDDVLYVSFMGRKDYTFKLEPYQDDSFFWFLGHDEAARLARYDGYGEEFYMVRFGNAGDKDGPLNTLWWKHEVSLGGYGEAFKLQPQQPALLYPIRDAVLNKAVKMPPASDTPGSDQPDNSDGRRQPWKSFFSGEESGSEAESPDDQLVIGYPRPPDGTCAKCGCDPCRCMATFIST</sequence>
<evidence type="ECO:0000256" key="1">
    <source>
        <dbReference type="ARBA" id="ARBA00038215"/>
    </source>
</evidence>
<feature type="domain" description="Beta-lactamase-related" evidence="3">
    <location>
        <begin position="20"/>
        <end position="379"/>
    </location>
</feature>
<comment type="similarity">
    <text evidence="1">Belongs to the peptidase S12 family.</text>
</comment>
<dbReference type="SUPFAM" id="SSF56601">
    <property type="entry name" value="beta-lactamase/transpeptidase-like"/>
    <property type="match status" value="1"/>
</dbReference>
<dbReference type="InterPro" id="IPR012338">
    <property type="entry name" value="Beta-lactam/transpept-like"/>
</dbReference>
<proteinExistence type="inferred from homology"/>
<dbReference type="PANTHER" id="PTHR46825:SF9">
    <property type="entry name" value="BETA-LACTAMASE-RELATED DOMAIN-CONTAINING PROTEIN"/>
    <property type="match status" value="1"/>
</dbReference>